<dbReference type="AlphaFoldDB" id="A0A518AI34"/>
<protein>
    <submittedName>
        <fullName evidence="2">Uncharacterized protein</fullName>
    </submittedName>
</protein>
<reference evidence="2 3" key="1">
    <citation type="submission" date="2019-02" db="EMBL/GenBank/DDBJ databases">
        <title>Deep-cultivation of Planctomycetes and their phenomic and genomic characterization uncovers novel biology.</title>
        <authorList>
            <person name="Wiegand S."/>
            <person name="Jogler M."/>
            <person name="Boedeker C."/>
            <person name="Pinto D."/>
            <person name="Vollmers J."/>
            <person name="Rivas-Marin E."/>
            <person name="Kohn T."/>
            <person name="Peeters S.H."/>
            <person name="Heuer A."/>
            <person name="Rast P."/>
            <person name="Oberbeckmann S."/>
            <person name="Bunk B."/>
            <person name="Jeske O."/>
            <person name="Meyerdierks A."/>
            <person name="Storesund J.E."/>
            <person name="Kallscheuer N."/>
            <person name="Luecker S."/>
            <person name="Lage O.M."/>
            <person name="Pohl T."/>
            <person name="Merkel B.J."/>
            <person name="Hornburger P."/>
            <person name="Mueller R.-W."/>
            <person name="Bruemmer F."/>
            <person name="Labrenz M."/>
            <person name="Spormann A.M."/>
            <person name="Op den Camp H."/>
            <person name="Overmann J."/>
            <person name="Amann R."/>
            <person name="Jetten M.S.M."/>
            <person name="Mascher T."/>
            <person name="Medema M.H."/>
            <person name="Devos D.P."/>
            <person name="Kaster A.-K."/>
            <person name="Ovreas L."/>
            <person name="Rohde M."/>
            <person name="Galperin M.Y."/>
            <person name="Jogler C."/>
        </authorList>
    </citation>
    <scope>NUCLEOTIDE SEQUENCE [LARGE SCALE GENOMIC DNA]</scope>
    <source>
        <strain evidence="2 3">Pan181</strain>
    </source>
</reference>
<gene>
    <name evidence="2" type="ORF">Pan181_05150</name>
</gene>
<keyword evidence="1" id="KW-0812">Transmembrane</keyword>
<feature type="transmembrane region" description="Helical" evidence="1">
    <location>
        <begin position="12"/>
        <end position="33"/>
    </location>
</feature>
<sequence>MAPATESSSWRFSFRWLLGAMLHACIGMTLWGFVTHSTINAVEANLVATDFLFSMLPERLVHVVRALAMSSPLIFFGSVLIVLALQVATPARTKCLWYFLATSGALIFPVLYLPIIHRMQEVLCRLLLVMAWTSLGSYLELWLRRSRQHSDEVTQAEEKTAWLASYCSTLSTFVFWTLTFREMFIVL</sequence>
<keyword evidence="1" id="KW-1133">Transmembrane helix</keyword>
<feature type="transmembrane region" description="Helical" evidence="1">
    <location>
        <begin position="63"/>
        <end position="84"/>
    </location>
</feature>
<keyword evidence="3" id="KW-1185">Reference proteome</keyword>
<name>A0A518AI34_9BACT</name>
<feature type="transmembrane region" description="Helical" evidence="1">
    <location>
        <begin position="96"/>
        <end position="115"/>
    </location>
</feature>
<feature type="transmembrane region" description="Helical" evidence="1">
    <location>
        <begin position="122"/>
        <end position="141"/>
    </location>
</feature>
<accession>A0A518AI34</accession>
<dbReference type="KEGG" id="amuc:Pan181_05150"/>
<evidence type="ECO:0000313" key="2">
    <source>
        <dbReference type="EMBL" id="QDU54334.1"/>
    </source>
</evidence>
<evidence type="ECO:0000313" key="3">
    <source>
        <dbReference type="Proteomes" id="UP000315750"/>
    </source>
</evidence>
<dbReference type="Proteomes" id="UP000315750">
    <property type="component" value="Chromosome"/>
</dbReference>
<dbReference type="EMBL" id="CP036278">
    <property type="protein sequence ID" value="QDU54334.1"/>
    <property type="molecule type" value="Genomic_DNA"/>
</dbReference>
<proteinExistence type="predicted"/>
<feature type="transmembrane region" description="Helical" evidence="1">
    <location>
        <begin position="161"/>
        <end position="180"/>
    </location>
</feature>
<dbReference type="RefSeq" id="WP_145245329.1">
    <property type="nucleotide sequence ID" value="NZ_CP036278.1"/>
</dbReference>
<evidence type="ECO:0000256" key="1">
    <source>
        <dbReference type="SAM" id="Phobius"/>
    </source>
</evidence>
<organism evidence="2 3">
    <name type="scientific">Aeoliella mucimassa</name>
    <dbReference type="NCBI Taxonomy" id="2527972"/>
    <lineage>
        <taxon>Bacteria</taxon>
        <taxon>Pseudomonadati</taxon>
        <taxon>Planctomycetota</taxon>
        <taxon>Planctomycetia</taxon>
        <taxon>Pirellulales</taxon>
        <taxon>Lacipirellulaceae</taxon>
        <taxon>Aeoliella</taxon>
    </lineage>
</organism>
<keyword evidence="1" id="KW-0472">Membrane</keyword>